<evidence type="ECO:0000313" key="7">
    <source>
        <dbReference type="Proteomes" id="UP001652625"/>
    </source>
</evidence>
<dbReference type="PROSITE" id="PS51016">
    <property type="entry name" value="MYTH4"/>
    <property type="match status" value="1"/>
</dbReference>
<dbReference type="InterPro" id="IPR001849">
    <property type="entry name" value="PH_domain"/>
</dbReference>
<dbReference type="CDD" id="cd14473">
    <property type="entry name" value="FERM_B-lobe"/>
    <property type="match status" value="1"/>
</dbReference>
<dbReference type="GeneID" id="101238547"/>
<dbReference type="Pfam" id="PF00169">
    <property type="entry name" value="PH"/>
    <property type="match status" value="1"/>
</dbReference>
<evidence type="ECO:0000259" key="4">
    <source>
        <dbReference type="PROSITE" id="PS50003"/>
    </source>
</evidence>
<dbReference type="PROSITE" id="PS50003">
    <property type="entry name" value="PH_DOMAIN"/>
    <property type="match status" value="1"/>
</dbReference>
<dbReference type="InterPro" id="IPR019748">
    <property type="entry name" value="FERM_central"/>
</dbReference>
<dbReference type="SMART" id="SM00233">
    <property type="entry name" value="PH"/>
    <property type="match status" value="2"/>
</dbReference>
<reference evidence="8 9" key="1">
    <citation type="submission" date="2025-05" db="UniProtKB">
        <authorList>
            <consortium name="RefSeq"/>
        </authorList>
    </citation>
    <scope>IDENTIFICATION</scope>
</reference>
<accession>A0ABM4CK80</accession>
<dbReference type="InterPro" id="IPR011993">
    <property type="entry name" value="PH-like_dom_sf"/>
</dbReference>
<dbReference type="InterPro" id="IPR035963">
    <property type="entry name" value="FERM_2"/>
</dbReference>
<feature type="domain" description="MyTH4" evidence="6">
    <location>
        <begin position="583"/>
        <end position="768"/>
    </location>
</feature>
<dbReference type="SMART" id="SM00295">
    <property type="entry name" value="B41"/>
    <property type="match status" value="1"/>
</dbReference>
<name>A0ABM4CK80_HYDVU</name>
<dbReference type="PROSITE" id="PS50057">
    <property type="entry name" value="FERM_3"/>
    <property type="match status" value="1"/>
</dbReference>
<dbReference type="Proteomes" id="UP001652625">
    <property type="component" value="Chromosome 09"/>
</dbReference>
<sequence>MDFNLNGSLEETIDESNETSWREKYELCQQQLKQFKEKVSHVRFLYSEKISSYEQRVVSAEKKYDDALKKIEKLKLVCLDKDEAISALREKIIRMRHENDSLILLDEEKMQKIKEWVRENFKELIREKDQLKKERDELRIMCDKACANECVSPARLNSSHLYEEIFGELLKDLKSEKYLYEPLELSTSQSNCEPPPVPTRCASIRASTQPLKEPKPFMLPTLKHEKSFATSSESLDEKLLQLTEDKQIATDEIGTTSPHYFVLNESENDYNFFQDCHAPVYTTLNKDGSLEKKPFLLCERLLTSDTSDTESDGDSLETRNETSIPKLPTCASFTTQNMKQLKQEKLEKVGWLYKQGGIIKNWKKRWFVLSEGKLSYFKRQEAMNRKPNGQIDLEMVSKISKSGDLLSIELTTPLRTYHIAADTLSEADSWLDVLSKSLRRFNGTIPIPAECPLYSGWVVQTRCGLSKKCWAVIKDKALIFYNSDKLQVIVYQIKICEIICVKPVVDEKFCDVEEDFRFVIQCLKDSHPTYIEVSNKIEMDNWIHHLSGTHIKNETPFEELVTKLMNVDGDTNSPHWRSNLMVHSKNVLESSLTALSTPDLEKEAINLSKSIHLYTKTPINEAAIDYHIALSQEIIQLCLTYPELQTEFYCQLIKQTTKYRSESPAAYSGNYLKSNDWLTSDSSMNTIDLKPISSFVYLQCWQLIAIGSSIFLPKLKVLWLLKAHIARNANESSGNGRYAIYCQRSLERTLQNGDRECKPSRVEVSSIIASNPFYRLYPISVPIYFLNNTYQVFTLDGSTTVNELCKRINDEIGMRPNNENGYALYTDNPVTKVQHYLQGNVKVCDAISKWENVVHQFNVDKLKRSSGIKFIYRNRLFFLSKINLLTEKEKLLHVFEVAQYIRCGYLVPTANNLAKLTALYSQIECGDYVEHFKMIEELMINYPDFNKILNSSIKKKIIQNVADIWSTLKGKTSLECCEMYMSVVKSIPLYGSKLFMAKEKLLQSTSNNNSADVWIALYEMQIQILSKNKEIINSYDWSQVITFGGYKQDFMLVVQQRERPENTVKRLFAMPPHQVLDLTYLVADFINALVTKNDINMETNYGKSTTNSVNSDYCQVWDI</sequence>
<dbReference type="CDD" id="cd00821">
    <property type="entry name" value="PH"/>
    <property type="match status" value="1"/>
</dbReference>
<feature type="domain" description="FERM" evidence="5">
    <location>
        <begin position="779"/>
        <end position="1093"/>
    </location>
</feature>
<feature type="coiled-coil region" evidence="3">
    <location>
        <begin position="50"/>
        <end position="77"/>
    </location>
</feature>
<protein>
    <submittedName>
        <fullName evidence="8 9">Pleckstrin homology domain-containing family H member 2 isoform X2</fullName>
    </submittedName>
</protein>
<dbReference type="Pfam" id="PF00373">
    <property type="entry name" value="FERM_M"/>
    <property type="match status" value="1"/>
</dbReference>
<evidence type="ECO:0000313" key="9">
    <source>
        <dbReference type="RefSeq" id="XP_065662172.1"/>
    </source>
</evidence>
<dbReference type="Gene3D" id="2.30.29.30">
    <property type="entry name" value="Pleckstrin-homology domain (PH domain)/Phosphotyrosine-binding domain (PTB)"/>
    <property type="match status" value="3"/>
</dbReference>
<evidence type="ECO:0000256" key="1">
    <source>
        <dbReference type="ARBA" id="ARBA00022737"/>
    </source>
</evidence>
<dbReference type="InterPro" id="IPR029071">
    <property type="entry name" value="Ubiquitin-like_domsf"/>
</dbReference>
<dbReference type="RefSeq" id="XP_065662171.1">
    <property type="nucleotide sequence ID" value="XM_065806099.1"/>
</dbReference>
<dbReference type="Gene3D" id="1.25.40.530">
    <property type="entry name" value="MyTH4 domain"/>
    <property type="match status" value="1"/>
</dbReference>
<evidence type="ECO:0000259" key="5">
    <source>
        <dbReference type="PROSITE" id="PS50057"/>
    </source>
</evidence>
<dbReference type="PANTHER" id="PTHR22903">
    <property type="entry name" value="PLEKHH PROTEIN"/>
    <property type="match status" value="1"/>
</dbReference>
<dbReference type="InterPro" id="IPR000857">
    <property type="entry name" value="MyTH4_dom"/>
</dbReference>
<dbReference type="SUPFAM" id="SSF50729">
    <property type="entry name" value="PH domain-like"/>
    <property type="match status" value="2"/>
</dbReference>
<dbReference type="Pfam" id="PF21989">
    <property type="entry name" value="RA_2"/>
    <property type="match status" value="1"/>
</dbReference>
<evidence type="ECO:0000256" key="2">
    <source>
        <dbReference type="ARBA" id="ARBA00023054"/>
    </source>
</evidence>
<dbReference type="Gene3D" id="3.10.20.90">
    <property type="entry name" value="Phosphatidylinositol 3-kinase Catalytic Subunit, Chain A, domain 1"/>
    <property type="match status" value="1"/>
</dbReference>
<dbReference type="InterPro" id="IPR000299">
    <property type="entry name" value="FERM_domain"/>
</dbReference>
<feature type="domain" description="PH" evidence="4">
    <location>
        <begin position="345"/>
        <end position="439"/>
    </location>
</feature>
<dbReference type="InterPro" id="IPR019749">
    <property type="entry name" value="Band_41_domain"/>
</dbReference>
<evidence type="ECO:0000259" key="6">
    <source>
        <dbReference type="PROSITE" id="PS51016"/>
    </source>
</evidence>
<dbReference type="CDD" id="cd17094">
    <property type="entry name" value="FERM_F1_Max1_like"/>
    <property type="match status" value="1"/>
</dbReference>
<dbReference type="SUPFAM" id="SSF47031">
    <property type="entry name" value="Second domain of FERM"/>
    <property type="match status" value="1"/>
</dbReference>
<dbReference type="Gene3D" id="1.20.80.10">
    <property type="match status" value="1"/>
</dbReference>
<keyword evidence="7" id="KW-1185">Reference proteome</keyword>
<evidence type="ECO:0000256" key="3">
    <source>
        <dbReference type="SAM" id="Coils"/>
    </source>
</evidence>
<dbReference type="SMART" id="SM00139">
    <property type="entry name" value="MyTH4"/>
    <property type="match status" value="1"/>
</dbReference>
<gene>
    <name evidence="8 9" type="primary">LOC101238547</name>
</gene>
<feature type="coiled-coil region" evidence="3">
    <location>
        <begin position="114"/>
        <end position="148"/>
    </location>
</feature>
<keyword evidence="2 3" id="KW-0175">Coiled coil</keyword>
<proteinExistence type="predicted"/>
<organism evidence="7 8">
    <name type="scientific">Hydra vulgaris</name>
    <name type="common">Hydra</name>
    <name type="synonym">Hydra attenuata</name>
    <dbReference type="NCBI Taxonomy" id="6087"/>
    <lineage>
        <taxon>Eukaryota</taxon>
        <taxon>Metazoa</taxon>
        <taxon>Cnidaria</taxon>
        <taxon>Hydrozoa</taxon>
        <taxon>Hydroidolina</taxon>
        <taxon>Anthoathecata</taxon>
        <taxon>Aplanulata</taxon>
        <taxon>Hydridae</taxon>
        <taxon>Hydra</taxon>
    </lineage>
</organism>
<dbReference type="RefSeq" id="XP_065662172.1">
    <property type="nucleotide sequence ID" value="XM_065806100.1"/>
</dbReference>
<dbReference type="InterPro" id="IPR038185">
    <property type="entry name" value="MyTH4_dom_sf"/>
</dbReference>
<dbReference type="Pfam" id="PF00784">
    <property type="entry name" value="MyTH4"/>
    <property type="match status" value="2"/>
</dbReference>
<dbReference type="SUPFAM" id="SSF54236">
    <property type="entry name" value="Ubiquitin-like"/>
    <property type="match status" value="1"/>
</dbReference>
<dbReference type="InterPro" id="IPR014352">
    <property type="entry name" value="FERM/acyl-CoA-bd_prot_sf"/>
</dbReference>
<dbReference type="PANTHER" id="PTHR22903:SF8">
    <property type="entry name" value="MAX-1A"/>
    <property type="match status" value="1"/>
</dbReference>
<keyword evidence="1" id="KW-0677">Repeat</keyword>
<evidence type="ECO:0000313" key="8">
    <source>
        <dbReference type="RefSeq" id="XP_065662171.1"/>
    </source>
</evidence>